<feature type="transmembrane region" description="Helical" evidence="1">
    <location>
        <begin position="300"/>
        <end position="321"/>
    </location>
</feature>
<reference evidence="2 3" key="1">
    <citation type="submission" date="2020-11" db="EMBL/GenBank/DDBJ databases">
        <title>A novel isolate from a Black sea contaminated sediment with potential to produce alkanes: Plantactinospora alkalitolerans sp. nov.</title>
        <authorList>
            <person name="Carro L."/>
            <person name="Veyisoglu A."/>
            <person name="Guven K."/>
            <person name="Schumann P."/>
            <person name="Klenk H.-P."/>
            <person name="Sahin N."/>
        </authorList>
    </citation>
    <scope>NUCLEOTIDE SEQUENCE [LARGE SCALE GENOMIC DNA]</scope>
    <source>
        <strain evidence="2 3">S1510</strain>
    </source>
</reference>
<feature type="transmembrane region" description="Helical" evidence="1">
    <location>
        <begin position="186"/>
        <end position="205"/>
    </location>
</feature>
<evidence type="ECO:0000313" key="3">
    <source>
        <dbReference type="Proteomes" id="UP000638560"/>
    </source>
</evidence>
<comment type="caution">
    <text evidence="2">The sequence shown here is derived from an EMBL/GenBank/DDBJ whole genome shotgun (WGS) entry which is preliminary data.</text>
</comment>
<sequence>MIWMSWRQFRTQAVVGAVALTALAIYLVILGMQIRHSYDAAPALCQSLGDGCTAPMNEFTQRYSTRLYLLDGLLIAVPGIVGTFWGAPLVTRELEAGTHRLAWNQSLTRRRWLAVKLLVVGVAGMAATGLFSLLLTWAASPYDQVAADRFTTLLFGTRNLAPVGYAAFAVVLGAILGLTIRRTVPAMALTVVVFAVAQIVMPMLVRPHLRPPVSVTQPMTAETVRNLSSMKADATVRGVQIPNAWVVSHGELLDSNGGPVEPTRYHECVLLGPDAVPECLASLDLHVVGSYHPADRYWSFQWLESAIFLALGGLLTGFGLWRIQGRFR</sequence>
<name>A0ABS0GXD8_9ACTN</name>
<feature type="transmembrane region" description="Helical" evidence="1">
    <location>
        <begin position="67"/>
        <end position="91"/>
    </location>
</feature>
<feature type="transmembrane region" description="Helical" evidence="1">
    <location>
        <begin position="112"/>
        <end position="139"/>
    </location>
</feature>
<organism evidence="2 3">
    <name type="scientific">Plantactinospora alkalitolerans</name>
    <dbReference type="NCBI Taxonomy" id="2789879"/>
    <lineage>
        <taxon>Bacteria</taxon>
        <taxon>Bacillati</taxon>
        <taxon>Actinomycetota</taxon>
        <taxon>Actinomycetes</taxon>
        <taxon>Micromonosporales</taxon>
        <taxon>Micromonosporaceae</taxon>
        <taxon>Plantactinospora</taxon>
    </lineage>
</organism>
<gene>
    <name evidence="2" type="ORF">I0C86_16535</name>
</gene>
<dbReference type="Proteomes" id="UP000638560">
    <property type="component" value="Unassembled WGS sequence"/>
</dbReference>
<dbReference type="RefSeq" id="WP_196202124.1">
    <property type="nucleotide sequence ID" value="NZ_JADPUN010000161.1"/>
</dbReference>
<feature type="transmembrane region" description="Helical" evidence="1">
    <location>
        <begin position="159"/>
        <end position="179"/>
    </location>
</feature>
<proteinExistence type="predicted"/>
<dbReference type="Pfam" id="PF12679">
    <property type="entry name" value="ABC2_membrane_2"/>
    <property type="match status" value="1"/>
</dbReference>
<keyword evidence="1" id="KW-1133">Transmembrane helix</keyword>
<evidence type="ECO:0000313" key="2">
    <source>
        <dbReference type="EMBL" id="MBF9130557.1"/>
    </source>
</evidence>
<keyword evidence="3" id="KW-1185">Reference proteome</keyword>
<dbReference type="EMBL" id="JADPUN010000161">
    <property type="protein sequence ID" value="MBF9130557.1"/>
    <property type="molecule type" value="Genomic_DNA"/>
</dbReference>
<keyword evidence="1" id="KW-0812">Transmembrane</keyword>
<protein>
    <submittedName>
        <fullName evidence="2">ABC transporter permease subunit</fullName>
    </submittedName>
</protein>
<keyword evidence="1" id="KW-0472">Membrane</keyword>
<evidence type="ECO:0000256" key="1">
    <source>
        <dbReference type="SAM" id="Phobius"/>
    </source>
</evidence>
<feature type="transmembrane region" description="Helical" evidence="1">
    <location>
        <begin position="12"/>
        <end position="34"/>
    </location>
</feature>
<accession>A0ABS0GXD8</accession>